<feature type="domain" description="C3H1-type" evidence="3">
    <location>
        <begin position="218"/>
        <end position="245"/>
    </location>
</feature>
<keyword evidence="1" id="KW-0802">TPR repeat</keyword>
<dbReference type="OrthoDB" id="245563at2759"/>
<dbReference type="InterPro" id="IPR000571">
    <property type="entry name" value="Znf_CCCH"/>
</dbReference>
<dbReference type="InterPro" id="IPR051966">
    <property type="entry name" value="RPAP3"/>
</dbReference>
<accession>A0A1C7M8T1</accession>
<dbReference type="PANTHER" id="PTHR46423:SF1">
    <property type="entry name" value="RNA POLYMERASE II-ASSOCIATED PROTEIN 3"/>
    <property type="match status" value="1"/>
</dbReference>
<protein>
    <submittedName>
        <fullName evidence="4">Serine/threonine-protein phosphatase T</fullName>
    </submittedName>
</protein>
<dbReference type="STRING" id="5627.A0A1C7M8T1"/>
<evidence type="ECO:0000256" key="2">
    <source>
        <dbReference type="PROSITE-ProRule" id="PRU00723"/>
    </source>
</evidence>
<dbReference type="GO" id="GO:0101031">
    <property type="term" value="C:protein folding chaperone complex"/>
    <property type="evidence" value="ECO:0007669"/>
    <property type="project" value="TreeGrafter"/>
</dbReference>
<dbReference type="PROSITE" id="PS50103">
    <property type="entry name" value="ZF_C3H1"/>
    <property type="match status" value="1"/>
</dbReference>
<feature type="zinc finger region" description="C3H1-type" evidence="2">
    <location>
        <begin position="218"/>
        <end position="245"/>
    </location>
</feature>
<keyword evidence="2" id="KW-0479">Metal-binding</keyword>
<dbReference type="Proteomes" id="UP000092993">
    <property type="component" value="Unassembled WGS sequence"/>
</dbReference>
<dbReference type="GO" id="GO:0008270">
    <property type="term" value="F:zinc ion binding"/>
    <property type="evidence" value="ECO:0007669"/>
    <property type="project" value="UniProtKB-KW"/>
</dbReference>
<comment type="caution">
    <text evidence="4">The sequence shown here is derived from an EMBL/GenBank/DDBJ whole genome shotgun (WGS) entry which is preliminary data.</text>
</comment>
<dbReference type="AlphaFoldDB" id="A0A1C7M8T1"/>
<organism evidence="4 5">
    <name type="scientific">Grifola frondosa</name>
    <name type="common">Maitake</name>
    <name type="synonym">Polyporus frondosus</name>
    <dbReference type="NCBI Taxonomy" id="5627"/>
    <lineage>
        <taxon>Eukaryota</taxon>
        <taxon>Fungi</taxon>
        <taxon>Dikarya</taxon>
        <taxon>Basidiomycota</taxon>
        <taxon>Agaricomycotina</taxon>
        <taxon>Agaricomycetes</taxon>
        <taxon>Polyporales</taxon>
        <taxon>Grifolaceae</taxon>
        <taxon>Grifola</taxon>
    </lineage>
</organism>
<keyword evidence="5" id="KW-1185">Reference proteome</keyword>
<dbReference type="InterPro" id="IPR011990">
    <property type="entry name" value="TPR-like_helical_dom_sf"/>
</dbReference>
<evidence type="ECO:0000259" key="3">
    <source>
        <dbReference type="PROSITE" id="PS50103"/>
    </source>
</evidence>
<dbReference type="Gene3D" id="1.25.40.10">
    <property type="entry name" value="Tetratricopeptide repeat domain"/>
    <property type="match status" value="1"/>
</dbReference>
<dbReference type="InterPro" id="IPR019734">
    <property type="entry name" value="TPR_rpt"/>
</dbReference>
<evidence type="ECO:0000313" key="5">
    <source>
        <dbReference type="Proteomes" id="UP000092993"/>
    </source>
</evidence>
<dbReference type="OMA" id="LMCQGVK"/>
<name>A0A1C7M8T1_GRIFR</name>
<reference evidence="4 5" key="1">
    <citation type="submission" date="2016-03" db="EMBL/GenBank/DDBJ databases">
        <title>Whole genome sequencing of Grifola frondosa 9006-11.</title>
        <authorList>
            <person name="Min B."/>
            <person name="Park H."/>
            <person name="Kim J.-G."/>
            <person name="Cho H."/>
            <person name="Oh Y.-L."/>
            <person name="Kong W.-S."/>
            <person name="Choi I.-G."/>
        </authorList>
    </citation>
    <scope>NUCLEOTIDE SEQUENCE [LARGE SCALE GENOMIC DNA]</scope>
    <source>
        <strain evidence="4 5">9006-11</strain>
    </source>
</reference>
<dbReference type="PANTHER" id="PTHR46423">
    <property type="entry name" value="RNA POLYMERASE II-ASSOCIATED PROTEIN 3"/>
    <property type="match status" value="1"/>
</dbReference>
<gene>
    <name evidence="4" type="primary">PPT1_1</name>
    <name evidence="4" type="ORF">A0H81_07174</name>
</gene>
<sequence>MRSISISQNGQTEPVMEEVDEIPLPMRRPREDEVVGRAAKRVVKRKTLQGNVFFRRDENLKAAEKYREAAFLDGPRPIYMANLAAALLKLELWDLAESAATRALRYDPKHHKARYRRAIASKHLGKCSDALKDLHIVLRLDPTNAVARTELSEVVALCGHQDEDPTDADINESASELAMGSESDDYQHQGNGFHANSTTTAAATAAIIVDTCTHRMLKAGRNVCAHWLIDACRFGDRCVYAHDRTYLPRDGWWNDRGTVPDVPQLEALLVHSSAWKRDLWATVPYGEPEPDEDGDDDEGWSVERDLQERSENFGFTGDEVNELLSYGLKPWDDDAWDTLHAIHDAMDQH</sequence>
<evidence type="ECO:0000313" key="4">
    <source>
        <dbReference type="EMBL" id="OBZ73333.1"/>
    </source>
</evidence>
<proteinExistence type="predicted"/>
<evidence type="ECO:0000256" key="1">
    <source>
        <dbReference type="ARBA" id="ARBA00022803"/>
    </source>
</evidence>
<dbReference type="SMART" id="SM00028">
    <property type="entry name" value="TPR"/>
    <property type="match status" value="2"/>
</dbReference>
<keyword evidence="2" id="KW-0863">Zinc-finger</keyword>
<keyword evidence="2" id="KW-0862">Zinc</keyword>
<dbReference type="EMBL" id="LUGG01000007">
    <property type="protein sequence ID" value="OBZ73333.1"/>
    <property type="molecule type" value="Genomic_DNA"/>
</dbReference>
<dbReference type="SUPFAM" id="SSF48452">
    <property type="entry name" value="TPR-like"/>
    <property type="match status" value="1"/>
</dbReference>